<gene>
    <name evidence="1" type="ORF">F4X14_18260</name>
</gene>
<proteinExistence type="predicted"/>
<reference evidence="1" key="1">
    <citation type="submission" date="2019-09" db="EMBL/GenBank/DDBJ databases">
        <title>Characterisation of the sponge microbiome using genome-centric metagenomics.</title>
        <authorList>
            <person name="Engelberts J.P."/>
            <person name="Robbins S.J."/>
            <person name="De Goeij J.M."/>
            <person name="Aranda M."/>
            <person name="Bell S.C."/>
            <person name="Webster N.S."/>
        </authorList>
    </citation>
    <scope>NUCLEOTIDE SEQUENCE</scope>
    <source>
        <strain evidence="1">SB0661_bin_32</strain>
    </source>
</reference>
<dbReference type="EMBL" id="VXMH01000099">
    <property type="protein sequence ID" value="MYC96908.1"/>
    <property type="molecule type" value="Genomic_DNA"/>
</dbReference>
<dbReference type="AlphaFoldDB" id="A0A6B1DAY9"/>
<sequence length="383" mass="44156">MVEKYLIGLVGQSLERTRQLRRIVQRQYPPEYDGLRRLCLKQLENIQAELQSLAQETVVDTTLQTPLRVRRFKRLVEHLNSVEGIGVFALSRISPDDSFLNRFITKICSEIAFPLRSPTASHISQDYFQIYPGFELLCVPLLESRFLLHLPDLYHELCHLFHHAPHIDLPELETYHAAYVRSQFEMVRHFRDETIAAERLRKPAGLRDQLQLWMTSWSKYWMQEFFCDLFAVSTAGPAFAWSHYHLCIERGGDPFETPLVSTTTHPADDARMRAALLMLTALGFDAEAKQIEETWRDYLRIMDYSPAPEYRQCYPDILLSGTVSAAEESIKGSGVVVAEPDTQVPGVALLNDAWQEFWQAPEDYQAWETEKLNALRATLHAAL</sequence>
<accession>A0A6B1DAY9</accession>
<organism evidence="1">
    <name type="scientific">Caldilineaceae bacterium SB0661_bin_32</name>
    <dbReference type="NCBI Taxonomy" id="2605255"/>
    <lineage>
        <taxon>Bacteria</taxon>
        <taxon>Bacillati</taxon>
        <taxon>Chloroflexota</taxon>
        <taxon>Caldilineae</taxon>
        <taxon>Caldilineales</taxon>
        <taxon>Caldilineaceae</taxon>
    </lineage>
</organism>
<name>A0A6B1DAY9_9CHLR</name>
<comment type="caution">
    <text evidence="1">The sequence shown here is derived from an EMBL/GenBank/DDBJ whole genome shotgun (WGS) entry which is preliminary data.</text>
</comment>
<protein>
    <submittedName>
        <fullName evidence="1">Uncharacterized protein</fullName>
    </submittedName>
</protein>
<evidence type="ECO:0000313" key="1">
    <source>
        <dbReference type="EMBL" id="MYC96908.1"/>
    </source>
</evidence>